<feature type="domain" description="N-acetyltransferase" evidence="3">
    <location>
        <begin position="5"/>
        <end position="169"/>
    </location>
</feature>
<gene>
    <name evidence="4" type="ORF">D7193_20755</name>
</gene>
<dbReference type="SUPFAM" id="SSF55729">
    <property type="entry name" value="Acyl-CoA N-acyltransferases (Nat)"/>
    <property type="match status" value="1"/>
</dbReference>
<dbReference type="EMBL" id="RBAN01000003">
    <property type="protein sequence ID" value="RKN54412.1"/>
    <property type="molecule type" value="Genomic_DNA"/>
</dbReference>
<evidence type="ECO:0000256" key="1">
    <source>
        <dbReference type="ARBA" id="ARBA00022679"/>
    </source>
</evidence>
<sequence length="169" mass="17853">MAGTVRLEPVDERNLEPLLSVAAAEAEPGDVMPPVEAPAGWSHARREAFREFHRASFGGLAGPTRTQMYAILAGGEVVGMVRMTRRDEPGTVETGMWLGRSARGQGVGGAALRELLNEAAAAGMRAVVAETTRDNSSAVHVLEKCGARIRSDGDKVYAEICLDSAPPAL</sequence>
<evidence type="ECO:0000313" key="5">
    <source>
        <dbReference type="Proteomes" id="UP000279968"/>
    </source>
</evidence>
<proteinExistence type="predicted"/>
<dbReference type="AlphaFoldDB" id="A0A3B0A1K2"/>
<organism evidence="4 5">
    <name type="scientific">Micromonospora costi</name>
    <dbReference type="NCBI Taxonomy" id="1530042"/>
    <lineage>
        <taxon>Bacteria</taxon>
        <taxon>Bacillati</taxon>
        <taxon>Actinomycetota</taxon>
        <taxon>Actinomycetes</taxon>
        <taxon>Micromonosporales</taxon>
        <taxon>Micromonosporaceae</taxon>
        <taxon>Micromonospora</taxon>
    </lineage>
</organism>
<keyword evidence="1 4" id="KW-0808">Transferase</keyword>
<name>A0A3B0A1K2_9ACTN</name>
<evidence type="ECO:0000259" key="3">
    <source>
        <dbReference type="PROSITE" id="PS51186"/>
    </source>
</evidence>
<dbReference type="RefSeq" id="WP_120781135.1">
    <property type="nucleotide sequence ID" value="NZ_JBHLUP010000001.1"/>
</dbReference>
<keyword evidence="2" id="KW-0012">Acyltransferase</keyword>
<dbReference type="InterPro" id="IPR000182">
    <property type="entry name" value="GNAT_dom"/>
</dbReference>
<dbReference type="Pfam" id="PF00583">
    <property type="entry name" value="Acetyltransf_1"/>
    <property type="match status" value="1"/>
</dbReference>
<keyword evidence="5" id="KW-1185">Reference proteome</keyword>
<dbReference type="PROSITE" id="PS51186">
    <property type="entry name" value="GNAT"/>
    <property type="match status" value="1"/>
</dbReference>
<dbReference type="CDD" id="cd04301">
    <property type="entry name" value="NAT_SF"/>
    <property type="match status" value="1"/>
</dbReference>
<accession>A0A3B0A1K2</accession>
<reference evidence="4 5" key="1">
    <citation type="journal article" date="2015" name="Int. J. Syst. Evol. Microbiol.">
        <title>Micromonospora costi sp. nov., isolated from a leaf of Costus speciosus.</title>
        <authorList>
            <person name="Thawai C."/>
        </authorList>
    </citation>
    <scope>NUCLEOTIDE SEQUENCE [LARGE SCALE GENOMIC DNA]</scope>
    <source>
        <strain evidence="4 5">CS1-12</strain>
    </source>
</reference>
<dbReference type="InterPro" id="IPR050832">
    <property type="entry name" value="Bact_Acetyltransf"/>
</dbReference>
<protein>
    <submittedName>
        <fullName evidence="4">GNAT family N-acetyltransferase</fullName>
    </submittedName>
</protein>
<dbReference type="InterPro" id="IPR016181">
    <property type="entry name" value="Acyl_CoA_acyltransferase"/>
</dbReference>
<dbReference type="Proteomes" id="UP000279968">
    <property type="component" value="Unassembled WGS sequence"/>
</dbReference>
<evidence type="ECO:0000313" key="4">
    <source>
        <dbReference type="EMBL" id="RKN54412.1"/>
    </source>
</evidence>
<evidence type="ECO:0000256" key="2">
    <source>
        <dbReference type="ARBA" id="ARBA00023315"/>
    </source>
</evidence>
<dbReference type="OrthoDB" id="4938828at2"/>
<comment type="caution">
    <text evidence="4">The sequence shown here is derived from an EMBL/GenBank/DDBJ whole genome shotgun (WGS) entry which is preliminary data.</text>
</comment>
<dbReference type="Gene3D" id="3.40.630.30">
    <property type="match status" value="1"/>
</dbReference>
<dbReference type="GO" id="GO:0016747">
    <property type="term" value="F:acyltransferase activity, transferring groups other than amino-acyl groups"/>
    <property type="evidence" value="ECO:0007669"/>
    <property type="project" value="InterPro"/>
</dbReference>
<dbReference type="PANTHER" id="PTHR43877">
    <property type="entry name" value="AMINOALKYLPHOSPHONATE N-ACETYLTRANSFERASE-RELATED-RELATED"/>
    <property type="match status" value="1"/>
</dbReference>